<reference evidence="1 2" key="1">
    <citation type="submission" date="2016-11" db="EMBL/GenBank/DDBJ databases">
        <title>Draft Genome Sequences of Nine Cyanobacterial Strains from Diverse Habitats.</title>
        <authorList>
            <person name="Zhu T."/>
            <person name="Hou S."/>
            <person name="Lu X."/>
            <person name="Hess W.R."/>
        </authorList>
    </citation>
    <scope>NUCLEOTIDE SEQUENCE [LARGE SCALE GENOMIC DNA]</scope>
    <source>
        <strain evidence="1 2">NIES-30</strain>
    </source>
</reference>
<dbReference type="EMBL" id="MRCG01000020">
    <property type="protein sequence ID" value="OKH44849.1"/>
    <property type="molecule type" value="Genomic_DNA"/>
</dbReference>
<proteinExistence type="predicted"/>
<comment type="caution">
    <text evidence="1">The sequence shown here is derived from an EMBL/GenBank/DDBJ whole genome shotgun (WGS) entry which is preliminary data.</text>
</comment>
<dbReference type="OrthoDB" id="823268at2"/>
<dbReference type="PANTHER" id="PTHR40202:SF1">
    <property type="entry name" value="HD DOMAIN-CONTAINING PROTEIN"/>
    <property type="match status" value="1"/>
</dbReference>
<dbReference type="SUPFAM" id="SSF109604">
    <property type="entry name" value="HD-domain/PDEase-like"/>
    <property type="match status" value="1"/>
</dbReference>
<dbReference type="InterPro" id="IPR052567">
    <property type="entry name" value="OP_Dioxygenase"/>
</dbReference>
<protein>
    <submittedName>
        <fullName evidence="1">Phosphohydrolase</fullName>
    </submittedName>
</protein>
<keyword evidence="2" id="KW-1185">Reference proteome</keyword>
<dbReference type="Proteomes" id="UP000185557">
    <property type="component" value="Unassembled WGS sequence"/>
</dbReference>
<evidence type="ECO:0000313" key="1">
    <source>
        <dbReference type="EMBL" id="OKH44849.1"/>
    </source>
</evidence>
<dbReference type="STRING" id="549789.NIES30_21725"/>
<dbReference type="AlphaFoldDB" id="A0A1U7IZZ8"/>
<dbReference type="NCBIfam" id="TIGR03276">
    <property type="entry name" value="Phn-HD"/>
    <property type="match status" value="1"/>
</dbReference>
<accession>A0A1U7IZZ8</accession>
<keyword evidence="1" id="KW-0378">Hydrolase</keyword>
<dbReference type="InterPro" id="IPR017670">
    <property type="entry name" value="Phosphonate_degrad-assoc"/>
</dbReference>
<name>A0A1U7IZZ8_9CYAN</name>
<sequence length="186" mass="20627">MPPSLITLLDLYRQRGQAQYGGEAVSQLDHALQCAILAEQADQSAEMIAACLFHDLGHLVHHLGDDPALRGLDDRHEHCAIPVLAPLFPTAVTRPIQLHVEAKRYLCAVDETYWDSLSATSRRSLELQGGVFSPAAATAFIQQPYAKQAVQLRRWDDLAKVPNQDTPDLEHFLPSLQKACQLVDSR</sequence>
<dbReference type="PANTHER" id="PTHR40202">
    <property type="match status" value="1"/>
</dbReference>
<dbReference type="GO" id="GO:0016787">
    <property type="term" value="F:hydrolase activity"/>
    <property type="evidence" value="ECO:0007669"/>
    <property type="project" value="UniProtKB-KW"/>
</dbReference>
<organism evidence="1 2">
    <name type="scientific">Phormidium tenue NIES-30</name>
    <dbReference type="NCBI Taxonomy" id="549789"/>
    <lineage>
        <taxon>Bacteria</taxon>
        <taxon>Bacillati</taxon>
        <taxon>Cyanobacteriota</taxon>
        <taxon>Cyanophyceae</taxon>
        <taxon>Oscillatoriophycideae</taxon>
        <taxon>Oscillatoriales</taxon>
        <taxon>Oscillatoriaceae</taxon>
        <taxon>Phormidium</taxon>
    </lineage>
</organism>
<dbReference type="RefSeq" id="WP_073610552.1">
    <property type="nucleotide sequence ID" value="NZ_MRCG01000020.1"/>
</dbReference>
<gene>
    <name evidence="1" type="ORF">NIES30_21725</name>
</gene>
<evidence type="ECO:0000313" key="2">
    <source>
        <dbReference type="Proteomes" id="UP000185557"/>
    </source>
</evidence>
<dbReference type="Gene3D" id="1.10.3210.10">
    <property type="entry name" value="Hypothetical protein af1432"/>
    <property type="match status" value="1"/>
</dbReference>